<dbReference type="CDD" id="cd17546">
    <property type="entry name" value="REC_hyHK_CKI1_RcsC-like"/>
    <property type="match status" value="1"/>
</dbReference>
<keyword evidence="1 2" id="KW-0597">Phosphoprotein</keyword>
<accession>A0A8E2E6K1</accession>
<evidence type="ECO:0000256" key="1">
    <source>
        <dbReference type="ARBA" id="ARBA00022553"/>
    </source>
</evidence>
<dbReference type="Gene3D" id="3.40.50.2300">
    <property type="match status" value="1"/>
</dbReference>
<dbReference type="InterPro" id="IPR001789">
    <property type="entry name" value="Sig_transdc_resp-reg_receiver"/>
</dbReference>
<dbReference type="PANTHER" id="PTHR43719">
    <property type="entry name" value="TWO-COMPONENT HISTIDINE KINASE"/>
    <property type="match status" value="1"/>
</dbReference>
<protein>
    <recommendedName>
        <fullName evidence="3">Response regulatory domain-containing protein</fullName>
    </recommendedName>
</protein>
<dbReference type="PROSITE" id="PS50110">
    <property type="entry name" value="RESPONSE_REGULATORY"/>
    <property type="match status" value="1"/>
</dbReference>
<dbReference type="PANTHER" id="PTHR43719:SF28">
    <property type="entry name" value="PEROXIDE STRESS-ACTIVATED HISTIDINE KINASE MAK1-RELATED"/>
    <property type="match status" value="1"/>
</dbReference>
<feature type="modified residue" description="4-aspartylphosphate" evidence="2">
    <location>
        <position position="34"/>
    </location>
</feature>
<dbReference type="Proteomes" id="UP000250266">
    <property type="component" value="Unassembled WGS sequence"/>
</dbReference>
<reference evidence="4 5" key="1">
    <citation type="journal article" date="2016" name="Nat. Commun.">
        <title>Ectomycorrhizal ecology is imprinted in the genome of the dominant symbiotic fungus Cenococcum geophilum.</title>
        <authorList>
            <consortium name="DOE Joint Genome Institute"/>
            <person name="Peter M."/>
            <person name="Kohler A."/>
            <person name="Ohm R.A."/>
            <person name="Kuo A."/>
            <person name="Krutzmann J."/>
            <person name="Morin E."/>
            <person name="Arend M."/>
            <person name="Barry K.W."/>
            <person name="Binder M."/>
            <person name="Choi C."/>
            <person name="Clum A."/>
            <person name="Copeland A."/>
            <person name="Grisel N."/>
            <person name="Haridas S."/>
            <person name="Kipfer T."/>
            <person name="LaButti K."/>
            <person name="Lindquist E."/>
            <person name="Lipzen A."/>
            <person name="Maire R."/>
            <person name="Meier B."/>
            <person name="Mihaltcheva S."/>
            <person name="Molinier V."/>
            <person name="Murat C."/>
            <person name="Poggeler S."/>
            <person name="Quandt C.A."/>
            <person name="Sperisen C."/>
            <person name="Tritt A."/>
            <person name="Tisserant E."/>
            <person name="Crous P.W."/>
            <person name="Henrissat B."/>
            <person name="Nehls U."/>
            <person name="Egli S."/>
            <person name="Spatafora J.W."/>
            <person name="Grigoriev I.V."/>
            <person name="Martin F.M."/>
        </authorList>
    </citation>
    <scope>NUCLEOTIDE SEQUENCE [LARGE SCALE GENOMIC DNA]</scope>
    <source>
        <strain evidence="4 5">CBS 459.81</strain>
    </source>
</reference>
<dbReference type="EMBL" id="KV745075">
    <property type="protein sequence ID" value="OCK78195.1"/>
    <property type="molecule type" value="Genomic_DNA"/>
</dbReference>
<dbReference type="GO" id="GO:0000160">
    <property type="term" value="P:phosphorelay signal transduction system"/>
    <property type="evidence" value="ECO:0007669"/>
    <property type="project" value="InterPro"/>
</dbReference>
<evidence type="ECO:0000256" key="2">
    <source>
        <dbReference type="PROSITE-ProRule" id="PRU00169"/>
    </source>
</evidence>
<dbReference type="OrthoDB" id="303614at2759"/>
<dbReference type="SUPFAM" id="SSF52172">
    <property type="entry name" value="CheY-like"/>
    <property type="match status" value="1"/>
</dbReference>
<proteinExistence type="predicted"/>
<feature type="non-terminal residue" evidence="4">
    <location>
        <position position="1"/>
    </location>
</feature>
<sequence>IRKLSCTYIATSDEVQAMKACKSFIHPFDYIFMDVNMLLMDGFAATCEIRTHECDHRYPPSQIVAHTGLRSATSPQTAFACEVDLFLTTKPVPTKSLKDILKRHQGVIKANKQLERKPAKEQSPSA</sequence>
<name>A0A8E2E6K1_9PEZI</name>
<evidence type="ECO:0000313" key="5">
    <source>
        <dbReference type="Proteomes" id="UP000250266"/>
    </source>
</evidence>
<dbReference type="AlphaFoldDB" id="A0A8E2E6K1"/>
<keyword evidence="5" id="KW-1185">Reference proteome</keyword>
<evidence type="ECO:0000313" key="4">
    <source>
        <dbReference type="EMBL" id="OCK78195.1"/>
    </source>
</evidence>
<organism evidence="4 5">
    <name type="scientific">Lepidopterella palustris CBS 459.81</name>
    <dbReference type="NCBI Taxonomy" id="1314670"/>
    <lineage>
        <taxon>Eukaryota</taxon>
        <taxon>Fungi</taxon>
        <taxon>Dikarya</taxon>
        <taxon>Ascomycota</taxon>
        <taxon>Pezizomycotina</taxon>
        <taxon>Dothideomycetes</taxon>
        <taxon>Pleosporomycetidae</taxon>
        <taxon>Mytilinidiales</taxon>
        <taxon>Argynnaceae</taxon>
        <taxon>Lepidopterella</taxon>
    </lineage>
</organism>
<gene>
    <name evidence="4" type="ORF">K432DRAFT_302547</name>
</gene>
<dbReference type="InterPro" id="IPR011006">
    <property type="entry name" value="CheY-like_superfamily"/>
</dbReference>
<feature type="domain" description="Response regulatory" evidence="3">
    <location>
        <begin position="1"/>
        <end position="105"/>
    </location>
</feature>
<evidence type="ECO:0000259" key="3">
    <source>
        <dbReference type="PROSITE" id="PS50110"/>
    </source>
</evidence>
<dbReference type="InterPro" id="IPR050956">
    <property type="entry name" value="2C_system_His_kinase"/>
</dbReference>